<comment type="function">
    <text evidence="5">Catalyzes the methylation of C-1 in cobalt-precorrin-5B to form cobalt-precorrin-6A.</text>
</comment>
<dbReference type="HAMAP" id="MF_00787">
    <property type="entry name" value="CbiD"/>
    <property type="match status" value="1"/>
</dbReference>
<dbReference type="PANTHER" id="PTHR35863">
    <property type="entry name" value="COBALT-PRECORRIN-5B C(1)-METHYLTRANSFERASE"/>
    <property type="match status" value="1"/>
</dbReference>
<keyword evidence="2 5" id="KW-0489">Methyltransferase</keyword>
<keyword evidence="7" id="KW-1185">Reference proteome</keyword>
<dbReference type="GO" id="GO:0032259">
    <property type="term" value="P:methylation"/>
    <property type="evidence" value="ECO:0007669"/>
    <property type="project" value="UniProtKB-KW"/>
</dbReference>
<dbReference type="PANTHER" id="PTHR35863:SF1">
    <property type="entry name" value="COBALT-PRECORRIN-5B C(1)-METHYLTRANSFERASE"/>
    <property type="match status" value="1"/>
</dbReference>
<dbReference type="UniPathway" id="UPA00148">
    <property type="reaction ID" value="UER00227"/>
</dbReference>
<organism evidence="6 7">
    <name type="scientific">Sellimonas intestinalis</name>
    <dbReference type="NCBI Taxonomy" id="1653434"/>
    <lineage>
        <taxon>Bacteria</taxon>
        <taxon>Bacillati</taxon>
        <taxon>Bacillota</taxon>
        <taxon>Clostridia</taxon>
        <taxon>Lachnospirales</taxon>
        <taxon>Lachnospiraceae</taxon>
        <taxon>Sellimonas</taxon>
    </lineage>
</organism>
<dbReference type="InterPro" id="IPR002748">
    <property type="entry name" value="CbiD"/>
</dbReference>
<name>A0A3E3K485_9FIRM</name>
<dbReference type="OrthoDB" id="6439987at2"/>
<dbReference type="Pfam" id="PF01888">
    <property type="entry name" value="CbiD"/>
    <property type="match status" value="1"/>
</dbReference>
<dbReference type="GO" id="GO:0019251">
    <property type="term" value="P:anaerobic cobalamin biosynthetic process"/>
    <property type="evidence" value="ECO:0007669"/>
    <property type="project" value="UniProtKB-UniRule"/>
</dbReference>
<evidence type="ECO:0000256" key="2">
    <source>
        <dbReference type="ARBA" id="ARBA00022603"/>
    </source>
</evidence>
<evidence type="ECO:0000313" key="7">
    <source>
        <dbReference type="Proteomes" id="UP000261080"/>
    </source>
</evidence>
<dbReference type="Gene3D" id="3.30.2110.10">
    <property type="entry name" value="CbiD-like"/>
    <property type="match status" value="1"/>
</dbReference>
<dbReference type="Proteomes" id="UP000261080">
    <property type="component" value="Unassembled WGS sequence"/>
</dbReference>
<dbReference type="EC" id="2.1.1.195" evidence="5"/>
<accession>A0A3E3K485</accession>
<dbReference type="EMBL" id="QVLX01000002">
    <property type="protein sequence ID" value="RGE88877.1"/>
    <property type="molecule type" value="Genomic_DNA"/>
</dbReference>
<evidence type="ECO:0000313" key="6">
    <source>
        <dbReference type="EMBL" id="RGE88877.1"/>
    </source>
</evidence>
<evidence type="ECO:0000256" key="4">
    <source>
        <dbReference type="ARBA" id="ARBA00022691"/>
    </source>
</evidence>
<comment type="similarity">
    <text evidence="5">Belongs to the CbiD family.</text>
</comment>
<dbReference type="PIRSF" id="PIRSF026782">
    <property type="entry name" value="CbiD"/>
    <property type="match status" value="1"/>
</dbReference>
<comment type="caution">
    <text evidence="6">The sequence shown here is derived from an EMBL/GenBank/DDBJ whole genome shotgun (WGS) entry which is preliminary data.</text>
</comment>
<evidence type="ECO:0000256" key="3">
    <source>
        <dbReference type="ARBA" id="ARBA00022679"/>
    </source>
</evidence>
<dbReference type="InterPro" id="IPR036074">
    <property type="entry name" value="CbiD_sf"/>
</dbReference>
<dbReference type="GO" id="GO:0043780">
    <property type="term" value="F:cobalt-precorrin-5B C1-methyltransferase activity"/>
    <property type="evidence" value="ECO:0007669"/>
    <property type="project" value="RHEA"/>
</dbReference>
<comment type="catalytic activity">
    <reaction evidence="5">
        <text>Co-precorrin-5B + S-adenosyl-L-methionine = Co-precorrin-6A + S-adenosyl-L-homocysteine</text>
        <dbReference type="Rhea" id="RHEA:26285"/>
        <dbReference type="ChEBI" id="CHEBI:57856"/>
        <dbReference type="ChEBI" id="CHEBI:59789"/>
        <dbReference type="ChEBI" id="CHEBI:60063"/>
        <dbReference type="ChEBI" id="CHEBI:60064"/>
        <dbReference type="EC" id="2.1.1.195"/>
    </reaction>
</comment>
<proteinExistence type="inferred from homology"/>
<reference evidence="6 7" key="1">
    <citation type="submission" date="2018-08" db="EMBL/GenBank/DDBJ databases">
        <title>A genome reference for cultivated species of the human gut microbiota.</title>
        <authorList>
            <person name="Zou Y."/>
            <person name="Xue W."/>
            <person name="Luo G."/>
        </authorList>
    </citation>
    <scope>NUCLEOTIDE SEQUENCE [LARGE SCALE GENOMIC DNA]</scope>
    <source>
        <strain evidence="6 7">AF37-2AT</strain>
    </source>
</reference>
<gene>
    <name evidence="5 6" type="primary">cbiD</name>
    <name evidence="6" type="ORF">DW016_05065</name>
</gene>
<keyword evidence="3 5" id="KW-0808">Transferase</keyword>
<dbReference type="RefSeq" id="WP_062304863.1">
    <property type="nucleotide sequence ID" value="NZ_BAABYU010000002.1"/>
</dbReference>
<dbReference type="NCBIfam" id="TIGR00312">
    <property type="entry name" value="cbiD"/>
    <property type="match status" value="1"/>
</dbReference>
<evidence type="ECO:0000256" key="5">
    <source>
        <dbReference type="HAMAP-Rule" id="MF_00787"/>
    </source>
</evidence>
<comment type="pathway">
    <text evidence="5">Cofactor biosynthesis; adenosylcobalamin biosynthesis; cob(II)yrinate a,c-diamide from sirohydrochlorin (anaerobic route): step 6/10.</text>
</comment>
<keyword evidence="4 5" id="KW-0949">S-adenosyl-L-methionine</keyword>
<dbReference type="SUPFAM" id="SSF111342">
    <property type="entry name" value="CbiD-like"/>
    <property type="match status" value="1"/>
</dbReference>
<keyword evidence="1 5" id="KW-0169">Cobalamin biosynthesis</keyword>
<sequence>MKCEDTVIKGQKKLRKGYTTGTCAAAAAKAAAWMVLSGEEIREVKLTVPAKVTLFLEVEEIRREKDVVFCAVRKDAGDDPDVTHGILVCAEVRKETKSHAKLREVQVRLKGGEGVGRVTKPGLEQPVGEYAINRTPRMMIAEAVKEMAEEQGFFGTLTVTISIPEGRETAKKTMNPRLGIVDGLSILGTTGLVEPMSEQALTRTIELEMNMRKEDGATVLCLVPGNYGSEFLEEKLGIRPEYAVKCSNYVGDALDMAVVLGFQKVLLVGHIGKFVKLAAGIWNTHSRIADGRVEIFLSVLAELAWERGKRDPEGALDLLSLVPEFRESVTTDEMLSILERIGMRESILERMMERITWNLGQRTRGQIETGLVMFSRERGLLGQTGPVEELIGEIQTKEKGGWR</sequence>
<evidence type="ECO:0000256" key="1">
    <source>
        <dbReference type="ARBA" id="ARBA00022573"/>
    </source>
</evidence>
<protein>
    <recommendedName>
        <fullName evidence="5">Cobalt-precorrin-5B C(1)-methyltransferase</fullName>
        <ecNumber evidence="5">2.1.1.195</ecNumber>
    </recommendedName>
    <alternativeName>
        <fullName evidence="5">Cobalt-precorrin-6A synthase</fullName>
    </alternativeName>
</protein>
<dbReference type="AlphaFoldDB" id="A0A3E3K485"/>